<keyword evidence="16" id="KW-1185">Reference proteome</keyword>
<dbReference type="GO" id="GO:0006811">
    <property type="term" value="P:monoatomic ion transport"/>
    <property type="evidence" value="ECO:0007669"/>
    <property type="project" value="UniProtKB-KW"/>
</dbReference>
<dbReference type="CDD" id="cd01347">
    <property type="entry name" value="ligand_gated_channel"/>
    <property type="match status" value="1"/>
</dbReference>
<evidence type="ECO:0000259" key="14">
    <source>
        <dbReference type="Pfam" id="PF07715"/>
    </source>
</evidence>
<comment type="similarity">
    <text evidence="10 11">Belongs to the TonB-dependent receptor family.</text>
</comment>
<dbReference type="GO" id="GO:0009279">
    <property type="term" value="C:cell outer membrane"/>
    <property type="evidence" value="ECO:0007669"/>
    <property type="project" value="UniProtKB-SubCell"/>
</dbReference>
<dbReference type="PROSITE" id="PS52016">
    <property type="entry name" value="TONB_DEPENDENT_REC_3"/>
    <property type="match status" value="1"/>
</dbReference>
<evidence type="ECO:0000256" key="8">
    <source>
        <dbReference type="ARBA" id="ARBA00023136"/>
    </source>
</evidence>
<evidence type="ECO:0000313" key="15">
    <source>
        <dbReference type="EMBL" id="OQK15667.1"/>
    </source>
</evidence>
<dbReference type="GO" id="GO:0015889">
    <property type="term" value="P:cobalamin transport"/>
    <property type="evidence" value="ECO:0007669"/>
    <property type="project" value="TreeGrafter"/>
</dbReference>
<evidence type="ECO:0000256" key="7">
    <source>
        <dbReference type="ARBA" id="ARBA00023077"/>
    </source>
</evidence>
<dbReference type="InterPro" id="IPR037066">
    <property type="entry name" value="Plug_dom_sf"/>
</dbReference>
<evidence type="ECO:0000256" key="2">
    <source>
        <dbReference type="ARBA" id="ARBA00022448"/>
    </source>
</evidence>
<protein>
    <recommendedName>
        <fullName evidence="17">TonB-dependent vitamin B12 receptor</fullName>
    </recommendedName>
</protein>
<accession>A0A1V8M281</accession>
<dbReference type="PANTHER" id="PTHR30069:SF53">
    <property type="entry name" value="COLICIN I RECEPTOR-RELATED"/>
    <property type="match status" value="1"/>
</dbReference>
<gene>
    <name evidence="15" type="ORF">AU255_15735</name>
</gene>
<dbReference type="Gene3D" id="2.40.170.20">
    <property type="entry name" value="TonB-dependent receptor, beta-barrel domain"/>
    <property type="match status" value="1"/>
</dbReference>
<sequence>MHKFLIASPFLFSTLPASVHADNTLALSPLTVTATRSQQDSRLVSSTLITRYDIERKQLNSIEQALRGIAGVNIVNSGGLGKNTSVFLRGTESDQVLVLIDGVRAGSATSGGAAWQHLPISEIESIEVIRGPKSSLYGADAIGGIIHIHTRNAIASTSAANPTLSAGVGTYGHYKVAAGVSGAVDQAWYNTHLSYQQSEGFNSCAGALAYGCFTNEPDRDGYQNYAGSLRLGYHFTDWLSVEGHALYSGGHTEFDGSFVNAGDFAQLIFGGKATIQAMDFWRIDLSGGESRDDSTNYLNETKQTVFDTQRVSFSALNNFNLTAEHLLSLGYDFQDDSIDSNESFAETSRNNHAVFIQYQGAFAKNQFILAYRSDFNQQFGQNSTWNASWGYAFDNDIMVSASYGTAFKAPTFNELYFPGFGNSELNPEKSESYEVGISGEHNSWNWSLNGYLTYISDMIAYDSSLFAPNNLSAARIMGLELMIGGQVYGFDLQANYSAMDPKSMDAATFGNILPRRAQQVFRFDIDRQLGAAGIGSTINVEGRRFDDLQNMRYVDGFVTWDLRAEYQFFESVTLQGSVNNILNAQYQTAAGYNSPGVTVFFNLRYAPTI</sequence>
<dbReference type="OrthoDB" id="9764669at2"/>
<feature type="domain" description="TonB-dependent receptor plug" evidence="14">
    <location>
        <begin position="44"/>
        <end position="145"/>
    </location>
</feature>
<dbReference type="Gene3D" id="2.170.130.10">
    <property type="entry name" value="TonB-dependent receptor, plug domain"/>
    <property type="match status" value="1"/>
</dbReference>
<keyword evidence="3 10" id="KW-1134">Transmembrane beta strand</keyword>
<comment type="caution">
    <text evidence="15">The sequence shown here is derived from an EMBL/GenBank/DDBJ whole genome shotgun (WGS) entry which is preliminary data.</text>
</comment>
<keyword evidence="9 10" id="KW-0998">Cell outer membrane</keyword>
<feature type="domain" description="TonB-dependent receptor-like beta-barrel" evidence="13">
    <location>
        <begin position="219"/>
        <end position="581"/>
    </location>
</feature>
<dbReference type="EMBL" id="LPUF01000003">
    <property type="protein sequence ID" value="OQK15667.1"/>
    <property type="molecule type" value="Genomic_DNA"/>
</dbReference>
<keyword evidence="4 10" id="KW-0812">Transmembrane</keyword>
<evidence type="ECO:0000256" key="5">
    <source>
        <dbReference type="ARBA" id="ARBA00022729"/>
    </source>
</evidence>
<organism evidence="15 16">
    <name type="scientific">Methyloprofundus sedimenti</name>
    <dbReference type="NCBI Taxonomy" id="1420851"/>
    <lineage>
        <taxon>Bacteria</taxon>
        <taxon>Pseudomonadati</taxon>
        <taxon>Pseudomonadota</taxon>
        <taxon>Gammaproteobacteria</taxon>
        <taxon>Methylococcales</taxon>
        <taxon>Methylococcaceae</taxon>
        <taxon>Methyloprofundus</taxon>
    </lineage>
</organism>
<evidence type="ECO:0000313" key="16">
    <source>
        <dbReference type="Proteomes" id="UP000191980"/>
    </source>
</evidence>
<dbReference type="RefSeq" id="WP_080523904.1">
    <property type="nucleotide sequence ID" value="NZ_LPUF01000003.1"/>
</dbReference>
<dbReference type="InterPro" id="IPR036942">
    <property type="entry name" value="Beta-barrel_TonB_sf"/>
</dbReference>
<dbReference type="Pfam" id="PF00593">
    <property type="entry name" value="TonB_dep_Rec_b-barrel"/>
    <property type="match status" value="1"/>
</dbReference>
<dbReference type="SUPFAM" id="SSF56935">
    <property type="entry name" value="Porins"/>
    <property type="match status" value="1"/>
</dbReference>
<dbReference type="Proteomes" id="UP000191980">
    <property type="component" value="Unassembled WGS sequence"/>
</dbReference>
<feature type="signal peptide" evidence="12">
    <location>
        <begin position="1"/>
        <end position="21"/>
    </location>
</feature>
<evidence type="ECO:0000256" key="6">
    <source>
        <dbReference type="ARBA" id="ARBA00023065"/>
    </source>
</evidence>
<evidence type="ECO:0008006" key="17">
    <source>
        <dbReference type="Google" id="ProtNLM"/>
    </source>
</evidence>
<dbReference type="AlphaFoldDB" id="A0A1V8M281"/>
<evidence type="ECO:0000256" key="12">
    <source>
        <dbReference type="SAM" id="SignalP"/>
    </source>
</evidence>
<proteinExistence type="inferred from homology"/>
<evidence type="ECO:0000256" key="1">
    <source>
        <dbReference type="ARBA" id="ARBA00004571"/>
    </source>
</evidence>
<keyword evidence="6" id="KW-0406">Ion transport</keyword>
<comment type="subcellular location">
    <subcellularLocation>
        <location evidence="1 10">Cell outer membrane</location>
        <topology evidence="1 10">Multi-pass membrane protein</topology>
    </subcellularLocation>
</comment>
<dbReference type="Pfam" id="PF07715">
    <property type="entry name" value="Plug"/>
    <property type="match status" value="1"/>
</dbReference>
<evidence type="ECO:0000256" key="9">
    <source>
        <dbReference type="ARBA" id="ARBA00023237"/>
    </source>
</evidence>
<keyword evidence="5 12" id="KW-0732">Signal</keyword>
<evidence type="ECO:0000259" key="13">
    <source>
        <dbReference type="Pfam" id="PF00593"/>
    </source>
</evidence>
<evidence type="ECO:0000256" key="3">
    <source>
        <dbReference type="ARBA" id="ARBA00022452"/>
    </source>
</evidence>
<keyword evidence="7 11" id="KW-0798">TonB box</keyword>
<keyword evidence="8 10" id="KW-0472">Membrane</keyword>
<evidence type="ECO:0000256" key="10">
    <source>
        <dbReference type="PROSITE-ProRule" id="PRU01360"/>
    </source>
</evidence>
<name>A0A1V8M281_9GAMM</name>
<dbReference type="InterPro" id="IPR012910">
    <property type="entry name" value="Plug_dom"/>
</dbReference>
<keyword evidence="2 10" id="KW-0813">Transport</keyword>
<reference evidence="15 16" key="1">
    <citation type="submission" date="2015-12" db="EMBL/GenBank/DDBJ databases">
        <authorList>
            <person name="Shamseldin A."/>
            <person name="Moawad H."/>
            <person name="Abd El-Rahim W.M."/>
            <person name="Sadowsky M.J."/>
        </authorList>
    </citation>
    <scope>NUCLEOTIDE SEQUENCE [LARGE SCALE GENOMIC DNA]</scope>
    <source>
        <strain evidence="15 16">WF1</strain>
    </source>
</reference>
<dbReference type="STRING" id="1420851.AU255_15735"/>
<dbReference type="PANTHER" id="PTHR30069">
    <property type="entry name" value="TONB-DEPENDENT OUTER MEMBRANE RECEPTOR"/>
    <property type="match status" value="1"/>
</dbReference>
<evidence type="ECO:0000256" key="11">
    <source>
        <dbReference type="RuleBase" id="RU003357"/>
    </source>
</evidence>
<dbReference type="InterPro" id="IPR000531">
    <property type="entry name" value="Beta-barrel_TonB"/>
</dbReference>
<dbReference type="InterPro" id="IPR039426">
    <property type="entry name" value="TonB-dep_rcpt-like"/>
</dbReference>
<evidence type="ECO:0000256" key="4">
    <source>
        <dbReference type="ARBA" id="ARBA00022692"/>
    </source>
</evidence>
<feature type="chain" id="PRO_5010693227" description="TonB-dependent vitamin B12 receptor" evidence="12">
    <location>
        <begin position="22"/>
        <end position="609"/>
    </location>
</feature>